<sequence length="71" mass="7873">MRVKARKVGNSVVVTIPKKFKVAVGQLFIARLLKNSGGKILFTPIPSKWKLLRHADKHPKSTEPPTKVDGL</sequence>
<proteinExistence type="predicted"/>
<gene>
    <name evidence="1" type="ORF">SY111_17460</name>
</gene>
<dbReference type="SUPFAM" id="SSF89447">
    <property type="entry name" value="AbrB/MazE/MraZ-like"/>
    <property type="match status" value="1"/>
</dbReference>
<dbReference type="Proteomes" id="UP000494178">
    <property type="component" value="Unassembled WGS sequence"/>
</dbReference>
<accession>A0A6F9XV57</accession>
<dbReference type="EMBL" id="BLAN01000116">
    <property type="protein sequence ID" value="GET09122.1"/>
    <property type="molecule type" value="Genomic_DNA"/>
</dbReference>
<comment type="caution">
    <text evidence="1">The sequence shown here is derived from an EMBL/GenBank/DDBJ whole genome shotgun (WGS) entry which is preliminary data.</text>
</comment>
<reference evidence="1" key="1">
    <citation type="submission" date="2019-10" db="EMBL/GenBank/DDBJ databases">
        <title>Lactobacillus agilis SY111 Whole Genome Sequencing Project.</title>
        <authorList>
            <person name="Suzuki S."/>
            <person name="Endo A."/>
            <person name="Maeno S."/>
            <person name="Shiwa Y."/>
            <person name="Matsutani M."/>
            <person name="Kajikawa A."/>
        </authorList>
    </citation>
    <scope>NUCLEOTIDE SEQUENCE</scope>
    <source>
        <strain evidence="1">SY111</strain>
    </source>
</reference>
<protein>
    <recommendedName>
        <fullName evidence="2">SpoVT-AbrB domain-containing protein</fullName>
    </recommendedName>
</protein>
<dbReference type="AlphaFoldDB" id="A0A6F9XV57"/>
<evidence type="ECO:0008006" key="2">
    <source>
        <dbReference type="Google" id="ProtNLM"/>
    </source>
</evidence>
<organism evidence="1">
    <name type="scientific">Ligilactobacillus agilis</name>
    <dbReference type="NCBI Taxonomy" id="1601"/>
    <lineage>
        <taxon>Bacteria</taxon>
        <taxon>Bacillati</taxon>
        <taxon>Bacillota</taxon>
        <taxon>Bacilli</taxon>
        <taxon>Lactobacillales</taxon>
        <taxon>Lactobacillaceae</taxon>
        <taxon>Ligilactobacillus</taxon>
    </lineage>
</organism>
<evidence type="ECO:0000313" key="1">
    <source>
        <dbReference type="EMBL" id="GET09122.1"/>
    </source>
</evidence>
<dbReference type="InterPro" id="IPR037914">
    <property type="entry name" value="SpoVT-AbrB_sf"/>
</dbReference>
<name>A0A6F9XV57_9LACO</name>